<dbReference type="AlphaFoldDB" id="A0A2J8ADR8"/>
<dbReference type="Proteomes" id="UP000236333">
    <property type="component" value="Unassembled WGS sequence"/>
</dbReference>
<keyword evidence="1" id="KW-0175">Coiled coil</keyword>
<dbReference type="OrthoDB" id="531563at2759"/>
<gene>
    <name evidence="3" type="ORF">TSOC_002603</name>
</gene>
<feature type="compositionally biased region" description="Low complexity" evidence="2">
    <location>
        <begin position="178"/>
        <end position="222"/>
    </location>
</feature>
<accession>A0A2J8ADR8</accession>
<proteinExistence type="predicted"/>
<sequence length="288" mass="30656">MSLAEGAGGPAALQQLQEENYHLRMQVSKLQGSACRETPGRPQGGSKSQAPAEVPPTKQPMDLVRDELADLRMQVEHLHKENKSLQLQLRSMRPPPAACAPAPVDGEPWTAAAPSTTERQPEPFTRGDMAFIEREITSLKQKLTETRHKLEHADAPPRPPDYGPFVGEWGEAPPAPAAHPQQRQQRQGRLQALRDASAGPAQRGAAQQQGANALGATGAGAAPLSRNRAATQAGKGSRKPAVPGAQRAMKENRAHPPGANHPVRGKAQPAQGARVLGVYGQRGRSAAE</sequence>
<dbReference type="EMBL" id="PGGS01000050">
    <property type="protein sequence ID" value="PNH10646.1"/>
    <property type="molecule type" value="Genomic_DNA"/>
</dbReference>
<protein>
    <submittedName>
        <fullName evidence="3">Uncharacterized protein</fullName>
    </submittedName>
</protein>
<feature type="region of interest" description="Disordered" evidence="2">
    <location>
        <begin position="24"/>
        <end position="59"/>
    </location>
</feature>
<feature type="region of interest" description="Disordered" evidence="2">
    <location>
        <begin position="93"/>
        <end position="288"/>
    </location>
</feature>
<feature type="compositionally biased region" description="Basic and acidic residues" evidence="2">
    <location>
        <begin position="131"/>
        <end position="155"/>
    </location>
</feature>
<evidence type="ECO:0000313" key="4">
    <source>
        <dbReference type="Proteomes" id="UP000236333"/>
    </source>
</evidence>
<comment type="caution">
    <text evidence="3">The sequence shown here is derived from an EMBL/GenBank/DDBJ whole genome shotgun (WGS) entry which is preliminary data.</text>
</comment>
<feature type="coiled-coil region" evidence="1">
    <location>
        <begin position="61"/>
        <end position="88"/>
    </location>
</feature>
<evidence type="ECO:0000256" key="1">
    <source>
        <dbReference type="SAM" id="Coils"/>
    </source>
</evidence>
<evidence type="ECO:0000313" key="3">
    <source>
        <dbReference type="EMBL" id="PNH10646.1"/>
    </source>
</evidence>
<reference evidence="3 4" key="1">
    <citation type="journal article" date="2017" name="Mol. Biol. Evol.">
        <title>The 4-celled Tetrabaena socialis nuclear genome reveals the essential components for genetic control of cell number at the origin of multicellularity in the volvocine lineage.</title>
        <authorList>
            <person name="Featherston J."/>
            <person name="Arakaki Y."/>
            <person name="Hanschen E.R."/>
            <person name="Ferris P.J."/>
            <person name="Michod R.E."/>
            <person name="Olson B.J.S.C."/>
            <person name="Nozaki H."/>
            <person name="Durand P.M."/>
        </authorList>
    </citation>
    <scope>NUCLEOTIDE SEQUENCE [LARGE SCALE GENOMIC DNA]</scope>
    <source>
        <strain evidence="3 4">NIES-571</strain>
    </source>
</reference>
<name>A0A2J8ADR8_9CHLO</name>
<evidence type="ECO:0000256" key="2">
    <source>
        <dbReference type="SAM" id="MobiDB-lite"/>
    </source>
</evidence>
<keyword evidence="4" id="KW-1185">Reference proteome</keyword>
<organism evidence="3 4">
    <name type="scientific">Tetrabaena socialis</name>
    <dbReference type="NCBI Taxonomy" id="47790"/>
    <lineage>
        <taxon>Eukaryota</taxon>
        <taxon>Viridiplantae</taxon>
        <taxon>Chlorophyta</taxon>
        <taxon>core chlorophytes</taxon>
        <taxon>Chlorophyceae</taxon>
        <taxon>CS clade</taxon>
        <taxon>Chlamydomonadales</taxon>
        <taxon>Tetrabaenaceae</taxon>
        <taxon>Tetrabaena</taxon>
    </lineage>
</organism>